<evidence type="ECO:0000313" key="6">
    <source>
        <dbReference type="Proteomes" id="UP000566819"/>
    </source>
</evidence>
<dbReference type="Pfam" id="PF06094">
    <property type="entry name" value="GGACT"/>
    <property type="match status" value="1"/>
</dbReference>
<evidence type="ECO:0000256" key="3">
    <source>
        <dbReference type="ARBA" id="ARBA00030602"/>
    </source>
</evidence>
<evidence type="ECO:0000259" key="4">
    <source>
        <dbReference type="Pfam" id="PF06094"/>
    </source>
</evidence>
<dbReference type="SUPFAM" id="SSF110857">
    <property type="entry name" value="Gamma-glutamyl cyclotransferase-like"/>
    <property type="match status" value="1"/>
</dbReference>
<organism evidence="5 6">
    <name type="scientific">Cudoniella acicularis</name>
    <dbReference type="NCBI Taxonomy" id="354080"/>
    <lineage>
        <taxon>Eukaryota</taxon>
        <taxon>Fungi</taxon>
        <taxon>Dikarya</taxon>
        <taxon>Ascomycota</taxon>
        <taxon>Pezizomycotina</taxon>
        <taxon>Leotiomycetes</taxon>
        <taxon>Helotiales</taxon>
        <taxon>Tricladiaceae</taxon>
        <taxon>Cudoniella</taxon>
    </lineage>
</organism>
<evidence type="ECO:0000313" key="5">
    <source>
        <dbReference type="EMBL" id="KAF4635697.1"/>
    </source>
</evidence>
<comment type="similarity">
    <text evidence="1">Belongs to the gamma-glutamylcyclotransferase family.</text>
</comment>
<evidence type="ECO:0000256" key="1">
    <source>
        <dbReference type="ARBA" id="ARBA00008861"/>
    </source>
</evidence>
<dbReference type="PANTHER" id="PTHR31544:SF4">
    <property type="entry name" value="GAMMA-GLUTAMYLCYCLOTRANSFERASE-RELATED"/>
    <property type="match status" value="1"/>
</dbReference>
<keyword evidence="6" id="KW-1185">Reference proteome</keyword>
<dbReference type="Gene3D" id="3.10.490.10">
    <property type="entry name" value="Gamma-glutamyl cyclotransferase-like"/>
    <property type="match status" value="1"/>
</dbReference>
<dbReference type="InterPro" id="IPR036568">
    <property type="entry name" value="GGCT-like_sf"/>
</dbReference>
<feature type="domain" description="Gamma-glutamylcyclotransferase AIG2-like" evidence="4">
    <location>
        <begin position="38"/>
        <end position="149"/>
    </location>
</feature>
<dbReference type="PANTHER" id="PTHR31544">
    <property type="entry name" value="AIG2-LIKE PROTEIN D"/>
    <property type="match status" value="1"/>
</dbReference>
<dbReference type="EMBL" id="JAAMPI010000104">
    <property type="protein sequence ID" value="KAF4635697.1"/>
    <property type="molecule type" value="Genomic_DNA"/>
</dbReference>
<dbReference type="OrthoDB" id="3262926at2759"/>
<dbReference type="GO" id="GO:0016740">
    <property type="term" value="F:transferase activity"/>
    <property type="evidence" value="ECO:0007669"/>
    <property type="project" value="UniProtKB-KW"/>
</dbReference>
<dbReference type="AlphaFoldDB" id="A0A8H4W6J4"/>
<evidence type="ECO:0000256" key="2">
    <source>
        <dbReference type="ARBA" id="ARBA00022679"/>
    </source>
</evidence>
<comment type="caution">
    <text evidence="5">The sequence shown here is derived from an EMBL/GenBank/DDBJ whole genome shotgun (WGS) entry which is preliminary data.</text>
</comment>
<sequence length="166" mass="18894">MPPGFNPRQTIPKEIYVAAMGMKLQKLPKPDPFTPCHMFFYGSLMDTEVLQSVLGLPDRPAIVKGEIKGFSMKMWGIYPTIIRSEEGKISGTVWKVDSESEFLRLQDYETDAYTWCLCDIEQEDGAVLHGCRTFCWAGDANSRDLSDGSFDLARYQKYFKASVIRK</sequence>
<dbReference type="Proteomes" id="UP000566819">
    <property type="component" value="Unassembled WGS sequence"/>
</dbReference>
<dbReference type="InterPro" id="IPR009288">
    <property type="entry name" value="AIG2-like_dom"/>
</dbReference>
<gene>
    <name evidence="5" type="ORF">G7Y89_g2384</name>
</gene>
<proteinExistence type="inferred from homology"/>
<protein>
    <recommendedName>
        <fullName evidence="3">Putative gamma-glutamylcyclotransferase</fullName>
    </recommendedName>
</protein>
<reference evidence="5 6" key="1">
    <citation type="submission" date="2020-03" db="EMBL/GenBank/DDBJ databases">
        <title>Draft Genome Sequence of Cudoniella acicularis.</title>
        <authorList>
            <person name="Buettner E."/>
            <person name="Kellner H."/>
        </authorList>
    </citation>
    <scope>NUCLEOTIDE SEQUENCE [LARGE SCALE GENOMIC DNA]</scope>
    <source>
        <strain evidence="5 6">DSM 108380</strain>
    </source>
</reference>
<name>A0A8H4W6J4_9HELO</name>
<keyword evidence="2" id="KW-0808">Transferase</keyword>
<accession>A0A8H4W6J4</accession>
<dbReference type="InterPro" id="IPR045038">
    <property type="entry name" value="AIG2-like"/>
</dbReference>
<dbReference type="CDD" id="cd06661">
    <property type="entry name" value="GGCT_like"/>
    <property type="match status" value="1"/>
</dbReference>
<dbReference type="InterPro" id="IPR013024">
    <property type="entry name" value="GGCT-like"/>
</dbReference>